<gene>
    <name evidence="1" type="ORF">CISIN_1g029693mg</name>
</gene>
<dbReference type="OrthoDB" id="1929803at2759"/>
<sequence length="189" mass="22442">MPKKTNDVTQRAWNLLRLALLWARKGGVFKRRLMMELRVVPKFVKRLGHATSTRRDRLHYGERELSFDKTPIFKVKMHRPASMRYLLIPCITPTQQVDFDYDFDDDGDTEDGVYGYDYDNSGSGKKSFLKDNEERARYAYGYEANEEIILPEEEGIDLRAEEFIVNFYQQIKMQRQISYLEYNERLTNS</sequence>
<evidence type="ECO:0000313" key="2">
    <source>
        <dbReference type="Proteomes" id="UP000027120"/>
    </source>
</evidence>
<dbReference type="Proteomes" id="UP000027120">
    <property type="component" value="Unassembled WGS sequence"/>
</dbReference>
<dbReference type="EMBL" id="KK784873">
    <property type="protein sequence ID" value="KDO87068.1"/>
    <property type="molecule type" value="Genomic_DNA"/>
</dbReference>
<keyword evidence="2" id="KW-1185">Reference proteome</keyword>
<dbReference type="SMR" id="A0A067H4X9"/>
<proteinExistence type="predicted"/>
<dbReference type="Pfam" id="PF05553">
    <property type="entry name" value="DUF761"/>
    <property type="match status" value="1"/>
</dbReference>
<evidence type="ECO:0008006" key="3">
    <source>
        <dbReference type="Google" id="ProtNLM"/>
    </source>
</evidence>
<organism evidence="1 2">
    <name type="scientific">Citrus sinensis</name>
    <name type="common">Sweet orange</name>
    <name type="synonym">Citrus aurantium var. sinensis</name>
    <dbReference type="NCBI Taxonomy" id="2711"/>
    <lineage>
        <taxon>Eukaryota</taxon>
        <taxon>Viridiplantae</taxon>
        <taxon>Streptophyta</taxon>
        <taxon>Embryophyta</taxon>
        <taxon>Tracheophyta</taxon>
        <taxon>Spermatophyta</taxon>
        <taxon>Magnoliopsida</taxon>
        <taxon>eudicotyledons</taxon>
        <taxon>Gunneridae</taxon>
        <taxon>Pentapetalae</taxon>
        <taxon>rosids</taxon>
        <taxon>malvids</taxon>
        <taxon>Sapindales</taxon>
        <taxon>Rutaceae</taxon>
        <taxon>Aurantioideae</taxon>
        <taxon>Citrus</taxon>
    </lineage>
</organism>
<dbReference type="eggNOG" id="ENOG502S0U1">
    <property type="taxonomic scope" value="Eukaryota"/>
</dbReference>
<dbReference type="PaxDb" id="2711-XP_006480044.1"/>
<dbReference type="KEGG" id="cit:102626019"/>
<reference evidence="1 2" key="1">
    <citation type="submission" date="2014-04" db="EMBL/GenBank/DDBJ databases">
        <authorList>
            <consortium name="International Citrus Genome Consortium"/>
            <person name="Gmitter F."/>
            <person name="Chen C."/>
            <person name="Farmerie W."/>
            <person name="Harkins T."/>
            <person name="Desany B."/>
            <person name="Mohiuddin M."/>
            <person name="Kodira C."/>
            <person name="Borodovsky M."/>
            <person name="Lomsadze A."/>
            <person name="Burns P."/>
            <person name="Jenkins J."/>
            <person name="Prochnik S."/>
            <person name="Shu S."/>
            <person name="Chapman J."/>
            <person name="Pitluck S."/>
            <person name="Schmutz J."/>
            <person name="Rokhsar D."/>
        </authorList>
    </citation>
    <scope>NUCLEOTIDE SEQUENCE</scope>
</reference>
<dbReference type="PANTHER" id="PTHR33265">
    <property type="entry name" value="AVR9/CF-9 RAPIDLY ELICITED PROTEIN-RELATED"/>
    <property type="match status" value="1"/>
</dbReference>
<dbReference type="PANTHER" id="PTHR33265:SF5">
    <property type="entry name" value="COTTON FIBER PROTEIN"/>
    <property type="match status" value="1"/>
</dbReference>
<accession>A0A067H4X9</accession>
<name>A0A067H4X9_CITSI</name>
<dbReference type="STRING" id="2711.A0A067H4X9"/>
<dbReference type="AlphaFoldDB" id="A0A067H4X9"/>
<protein>
    <recommendedName>
        <fullName evidence="3">DUF761 domain-containing protein</fullName>
    </recommendedName>
</protein>
<evidence type="ECO:0000313" key="1">
    <source>
        <dbReference type="EMBL" id="KDO87068.1"/>
    </source>
</evidence>
<dbReference type="InterPro" id="IPR008480">
    <property type="entry name" value="DUF761_pln"/>
</dbReference>